<reference evidence="9 10" key="1">
    <citation type="submission" date="2014-04" db="EMBL/GenBank/DDBJ databases">
        <authorList>
            <consortium name="DOE Joint Genome Institute"/>
            <person name="Kuo A."/>
            <person name="Gay G."/>
            <person name="Dore J."/>
            <person name="Kohler A."/>
            <person name="Nagy L.G."/>
            <person name="Floudas D."/>
            <person name="Copeland A."/>
            <person name="Barry K.W."/>
            <person name="Cichocki N."/>
            <person name="Veneault-Fourrey C."/>
            <person name="LaButti K."/>
            <person name="Lindquist E.A."/>
            <person name="Lipzen A."/>
            <person name="Lundell T."/>
            <person name="Morin E."/>
            <person name="Murat C."/>
            <person name="Sun H."/>
            <person name="Tunlid A."/>
            <person name="Henrissat B."/>
            <person name="Grigoriev I.V."/>
            <person name="Hibbett D.S."/>
            <person name="Martin F."/>
            <person name="Nordberg H.P."/>
            <person name="Cantor M.N."/>
            <person name="Hua S.X."/>
        </authorList>
    </citation>
    <scope>NUCLEOTIDE SEQUENCE [LARGE SCALE GENOMIC DNA]</scope>
    <source>
        <strain evidence="10">h7</strain>
    </source>
</reference>
<dbReference type="InterPro" id="IPR020565">
    <property type="entry name" value="ImidazoleglycerP_deHydtase_CS"/>
</dbReference>
<reference evidence="10" key="2">
    <citation type="submission" date="2015-01" db="EMBL/GenBank/DDBJ databases">
        <title>Evolutionary Origins and Diversification of the Mycorrhizal Mutualists.</title>
        <authorList>
            <consortium name="DOE Joint Genome Institute"/>
            <consortium name="Mycorrhizal Genomics Consortium"/>
            <person name="Kohler A."/>
            <person name="Kuo A."/>
            <person name="Nagy L.G."/>
            <person name="Floudas D."/>
            <person name="Copeland A."/>
            <person name="Barry K.W."/>
            <person name="Cichocki N."/>
            <person name="Veneault-Fourrey C."/>
            <person name="LaButti K."/>
            <person name="Lindquist E.A."/>
            <person name="Lipzen A."/>
            <person name="Lundell T."/>
            <person name="Morin E."/>
            <person name="Murat C."/>
            <person name="Riley R."/>
            <person name="Ohm R."/>
            <person name="Sun H."/>
            <person name="Tunlid A."/>
            <person name="Henrissat B."/>
            <person name="Grigoriev I.V."/>
            <person name="Hibbett D.S."/>
            <person name="Martin F."/>
        </authorList>
    </citation>
    <scope>NUCLEOTIDE SEQUENCE [LARGE SCALE GENOMIC DNA]</scope>
    <source>
        <strain evidence="10">h7</strain>
    </source>
</reference>
<evidence type="ECO:0000256" key="7">
    <source>
        <dbReference type="ARBA" id="ARBA00023102"/>
    </source>
</evidence>
<proteinExistence type="inferred from homology"/>
<sequence>MARQASISRTTNETQIEVSINLDCAPGSNTKQTIDVSTGIGFLDHMYTALAKHSGMSLTLKCKGDLWIDDHHTADKLTYSILQDTAIALGTVFKDALGEVRGIRRYGTGYAPLDEALSRAVIDICSRPYCREDRDLSTEMIPHIFYSFAIASGCTLHVDVLRGENDHHKAESAFKALALAIRQAIERTGGDDIPSTKGVL</sequence>
<accession>A0A0C3CZJ0</accession>
<evidence type="ECO:0000313" key="10">
    <source>
        <dbReference type="Proteomes" id="UP000053424"/>
    </source>
</evidence>
<dbReference type="OrthoDB" id="447729at2759"/>
<dbReference type="PANTHER" id="PTHR23133">
    <property type="entry name" value="IMIDAZOLEGLYCEROL-PHOSPHATE DEHYDRATASE HIS7"/>
    <property type="match status" value="1"/>
</dbReference>
<dbReference type="Proteomes" id="UP000053424">
    <property type="component" value="Unassembled WGS sequence"/>
</dbReference>
<dbReference type="InterPro" id="IPR038494">
    <property type="entry name" value="IGPD_sf"/>
</dbReference>
<keyword evidence="10" id="KW-1185">Reference proteome</keyword>
<evidence type="ECO:0000256" key="1">
    <source>
        <dbReference type="ARBA" id="ARBA00001723"/>
    </source>
</evidence>
<dbReference type="PROSITE" id="PS00955">
    <property type="entry name" value="IGP_DEHYDRATASE_2"/>
    <property type="match status" value="1"/>
</dbReference>
<evidence type="ECO:0000256" key="8">
    <source>
        <dbReference type="ARBA" id="ARBA00023239"/>
    </source>
</evidence>
<dbReference type="GO" id="GO:0004424">
    <property type="term" value="F:imidazoleglycerol-phosphate dehydratase activity"/>
    <property type="evidence" value="ECO:0007669"/>
    <property type="project" value="UniProtKB-EC"/>
</dbReference>
<dbReference type="EC" id="4.2.1.19" evidence="4"/>
<evidence type="ECO:0000256" key="5">
    <source>
        <dbReference type="ARBA" id="ARBA00016664"/>
    </source>
</evidence>
<keyword evidence="7" id="KW-0368">Histidine biosynthesis</keyword>
<comment type="catalytic activity">
    <reaction evidence="1">
        <text>D-erythro-1-(imidazol-4-yl)glycerol 3-phosphate = 3-(imidazol-4-yl)-2-oxopropyl phosphate + H2O</text>
        <dbReference type="Rhea" id="RHEA:11040"/>
        <dbReference type="ChEBI" id="CHEBI:15377"/>
        <dbReference type="ChEBI" id="CHEBI:57766"/>
        <dbReference type="ChEBI" id="CHEBI:58278"/>
        <dbReference type="EC" id="4.2.1.19"/>
    </reaction>
</comment>
<dbReference type="EMBL" id="KN831768">
    <property type="protein sequence ID" value="KIM49266.1"/>
    <property type="molecule type" value="Genomic_DNA"/>
</dbReference>
<dbReference type="Pfam" id="PF00475">
    <property type="entry name" value="IGPD"/>
    <property type="match status" value="1"/>
</dbReference>
<dbReference type="GO" id="GO:0000105">
    <property type="term" value="P:L-histidine biosynthetic process"/>
    <property type="evidence" value="ECO:0007669"/>
    <property type="project" value="UniProtKB-UniPathway"/>
</dbReference>
<dbReference type="InterPro" id="IPR000807">
    <property type="entry name" value="ImidazoleglycerolP_deHydtase"/>
</dbReference>
<protein>
    <recommendedName>
        <fullName evidence="5">Imidazoleglycerol-phosphate dehydratase</fullName>
        <ecNumber evidence="4">4.2.1.19</ecNumber>
    </recommendedName>
</protein>
<keyword evidence="6" id="KW-0028">Amino-acid biosynthesis</keyword>
<organism evidence="9 10">
    <name type="scientific">Hebeloma cylindrosporum</name>
    <dbReference type="NCBI Taxonomy" id="76867"/>
    <lineage>
        <taxon>Eukaryota</taxon>
        <taxon>Fungi</taxon>
        <taxon>Dikarya</taxon>
        <taxon>Basidiomycota</taxon>
        <taxon>Agaricomycotina</taxon>
        <taxon>Agaricomycetes</taxon>
        <taxon>Agaricomycetidae</taxon>
        <taxon>Agaricales</taxon>
        <taxon>Agaricineae</taxon>
        <taxon>Hymenogastraceae</taxon>
        <taxon>Hebeloma</taxon>
    </lineage>
</organism>
<gene>
    <name evidence="9" type="ORF">M413DRAFT_438437</name>
</gene>
<comment type="pathway">
    <text evidence="2">Amino-acid biosynthesis; L-histidine biosynthesis; L-histidine from 5-phospho-alpha-D-ribose 1-diphosphate: step 6/9.</text>
</comment>
<dbReference type="SUPFAM" id="SSF54211">
    <property type="entry name" value="Ribosomal protein S5 domain 2-like"/>
    <property type="match status" value="2"/>
</dbReference>
<keyword evidence="8" id="KW-0456">Lyase</keyword>
<dbReference type="HAMAP" id="MF_00076">
    <property type="entry name" value="HisB"/>
    <property type="match status" value="1"/>
</dbReference>
<evidence type="ECO:0000313" key="9">
    <source>
        <dbReference type="EMBL" id="KIM49266.1"/>
    </source>
</evidence>
<evidence type="ECO:0000256" key="4">
    <source>
        <dbReference type="ARBA" id="ARBA00012075"/>
    </source>
</evidence>
<dbReference type="HOGENOM" id="CLU_044308_3_0_1"/>
<evidence type="ECO:0000256" key="2">
    <source>
        <dbReference type="ARBA" id="ARBA00005047"/>
    </source>
</evidence>
<dbReference type="InterPro" id="IPR020568">
    <property type="entry name" value="Ribosomal_Su5_D2-typ_SF"/>
</dbReference>
<dbReference type="FunFam" id="3.30.230.40:FF:000001">
    <property type="entry name" value="Imidazoleglycerol-phosphate dehydratase HisB"/>
    <property type="match status" value="1"/>
</dbReference>
<dbReference type="PANTHER" id="PTHR23133:SF2">
    <property type="entry name" value="IMIDAZOLEGLYCEROL-PHOSPHATE DEHYDRATASE"/>
    <property type="match status" value="1"/>
</dbReference>
<dbReference type="FunFam" id="3.30.230.40:FF:000004">
    <property type="entry name" value="Imidazoleglycerol-phosphate dehydratase"/>
    <property type="match status" value="1"/>
</dbReference>
<evidence type="ECO:0000256" key="6">
    <source>
        <dbReference type="ARBA" id="ARBA00022605"/>
    </source>
</evidence>
<comment type="similarity">
    <text evidence="3">Belongs to the imidazoleglycerol-phosphate dehydratase family.</text>
</comment>
<dbReference type="CDD" id="cd07914">
    <property type="entry name" value="IGPD"/>
    <property type="match status" value="1"/>
</dbReference>
<name>A0A0C3CZJ0_HEBCY</name>
<dbReference type="UniPathway" id="UPA00031">
    <property type="reaction ID" value="UER00011"/>
</dbReference>
<dbReference type="Gene3D" id="3.30.230.40">
    <property type="entry name" value="Imidazole glycerol phosphate dehydratase, domain 1"/>
    <property type="match status" value="2"/>
</dbReference>
<dbReference type="AlphaFoldDB" id="A0A0C3CZJ0"/>
<dbReference type="STRING" id="686832.A0A0C3CZJ0"/>
<evidence type="ECO:0000256" key="3">
    <source>
        <dbReference type="ARBA" id="ARBA00007481"/>
    </source>
</evidence>